<reference evidence="1" key="1">
    <citation type="submission" date="2021-09" db="EMBL/GenBank/DDBJ databases">
        <authorList>
            <consortium name="Pathogen Informatics"/>
        </authorList>
    </citation>
    <scope>NUCLEOTIDE SEQUENCE</scope>
</reference>
<comment type="caution">
    <text evidence="1">The sequence shown here is derived from an EMBL/GenBank/DDBJ whole genome shotgun (WGS) entry which is preliminary data.</text>
</comment>
<feature type="non-terminal residue" evidence="1">
    <location>
        <position position="1"/>
    </location>
</feature>
<protein>
    <submittedName>
        <fullName evidence="1">Uncharacterized protein</fullName>
    </submittedName>
</protein>
<dbReference type="EMBL" id="CAKAEH010001743">
    <property type="protein sequence ID" value="CAG9539065.1"/>
    <property type="molecule type" value="Genomic_DNA"/>
</dbReference>
<evidence type="ECO:0000313" key="1">
    <source>
        <dbReference type="EMBL" id="CAG9539065.1"/>
    </source>
</evidence>
<dbReference type="AlphaFoldDB" id="A0A8J2QAY8"/>
<name>A0A8J2QAY8_9BILA</name>
<accession>A0A8J2QAY8</accession>
<proteinExistence type="predicted"/>
<evidence type="ECO:0000313" key="2">
    <source>
        <dbReference type="Proteomes" id="UP000746747"/>
    </source>
</evidence>
<gene>
    <name evidence="1" type="ORF">CJOHNSTONI_LOCUS8703</name>
</gene>
<keyword evidence="2" id="KW-1185">Reference proteome</keyword>
<dbReference type="OrthoDB" id="43580at2759"/>
<organism evidence="1 2">
    <name type="scientific">Cercopithifilaria johnstoni</name>
    <dbReference type="NCBI Taxonomy" id="2874296"/>
    <lineage>
        <taxon>Eukaryota</taxon>
        <taxon>Metazoa</taxon>
        <taxon>Ecdysozoa</taxon>
        <taxon>Nematoda</taxon>
        <taxon>Chromadorea</taxon>
        <taxon>Rhabditida</taxon>
        <taxon>Spirurina</taxon>
        <taxon>Spiruromorpha</taxon>
        <taxon>Filarioidea</taxon>
        <taxon>Onchocercidae</taxon>
        <taxon>Cercopithifilaria</taxon>
    </lineage>
</organism>
<dbReference type="Proteomes" id="UP000746747">
    <property type="component" value="Unassembled WGS sequence"/>
</dbReference>
<sequence>MLAGAYPSLFRKSTDYIQCNYAIIKYWTEILTYEEVTLYLSKTGRKRPLVLCGPEGVGCLELRQRLAE</sequence>